<dbReference type="Proteomes" id="UP000253628">
    <property type="component" value="Unassembled WGS sequence"/>
</dbReference>
<dbReference type="AlphaFoldDB" id="A0A366H4C9"/>
<feature type="chain" id="PRO_5017082330" evidence="3">
    <location>
        <begin position="26"/>
        <end position="391"/>
    </location>
</feature>
<comment type="similarity">
    <text evidence="1">Belongs to the leucine-binding protein family.</text>
</comment>
<keyword evidence="6" id="KW-1185">Reference proteome</keyword>
<dbReference type="PANTHER" id="PTHR30483">
    <property type="entry name" value="LEUCINE-SPECIFIC-BINDING PROTEIN"/>
    <property type="match status" value="1"/>
</dbReference>
<keyword evidence="2 3" id="KW-0732">Signal</keyword>
<dbReference type="SUPFAM" id="SSF53822">
    <property type="entry name" value="Periplasmic binding protein-like I"/>
    <property type="match status" value="1"/>
</dbReference>
<dbReference type="InterPro" id="IPR028081">
    <property type="entry name" value="Leu-bd"/>
</dbReference>
<evidence type="ECO:0000256" key="2">
    <source>
        <dbReference type="ARBA" id="ARBA00022729"/>
    </source>
</evidence>
<dbReference type="InterPro" id="IPR028082">
    <property type="entry name" value="Peripla_BP_I"/>
</dbReference>
<evidence type="ECO:0000256" key="1">
    <source>
        <dbReference type="ARBA" id="ARBA00010062"/>
    </source>
</evidence>
<dbReference type="InterPro" id="IPR051010">
    <property type="entry name" value="BCAA_transport"/>
</dbReference>
<dbReference type="RefSeq" id="WP_113934667.1">
    <property type="nucleotide sequence ID" value="NZ_JACCEU010000010.1"/>
</dbReference>
<name>A0A366H4C9_9BURK</name>
<sequence length="391" mass="41537">MKIKKLTLSVASAVALAILAAPAMADVKIGFTGPMSGPAASLGQDQYDGFMLAVEKYQGKLGGQATTVIKEDDQVKPEVGLQAVRKLLDRDHVDAIVGLGFTNVLMAVWPQISKSGKVAIATNSGPEALAGAGCKPNFFSAAWESDGPAESMGVYAEQQKYGKVFLMAPNYQAGKEMLAGFKRFYKGTVVNEIYTPLSQTDYSTEISQLQASGADAVFVFYPGGLGINFVKQMNQAGMLDKLPVLSVFTVDGTTLPALKGLAAGVVAGAMWDASLDIPESKEFVQAFQAKYKRTPSLYAATGYDAASILNVAIAKVGDKLSDNAAFAAAVKAAGSEFKSVRGPFQFNNNNMPIENFYAFKAVKDGNGVAMQQIGTPLAMHKDVYHQECKMK</sequence>
<dbReference type="PANTHER" id="PTHR30483:SF6">
    <property type="entry name" value="PERIPLASMIC BINDING PROTEIN OF ABC TRANSPORTER FOR NATURAL AMINO ACIDS"/>
    <property type="match status" value="1"/>
</dbReference>
<proteinExistence type="inferred from homology"/>
<feature type="signal peptide" evidence="3">
    <location>
        <begin position="1"/>
        <end position="25"/>
    </location>
</feature>
<comment type="caution">
    <text evidence="5">The sequence shown here is derived from an EMBL/GenBank/DDBJ whole genome shotgun (WGS) entry which is preliminary data.</text>
</comment>
<evidence type="ECO:0000313" key="6">
    <source>
        <dbReference type="Proteomes" id="UP000253628"/>
    </source>
</evidence>
<reference evidence="5 6" key="1">
    <citation type="submission" date="2018-06" db="EMBL/GenBank/DDBJ databases">
        <title>Genomic Encyclopedia of Type Strains, Phase IV (KMG-IV): sequencing the most valuable type-strain genomes for metagenomic binning, comparative biology and taxonomic classification.</title>
        <authorList>
            <person name="Goeker M."/>
        </authorList>
    </citation>
    <scope>NUCLEOTIDE SEQUENCE [LARGE SCALE GENOMIC DNA]</scope>
    <source>
        <strain evidence="5 6">DSM 25520</strain>
    </source>
</reference>
<organism evidence="5 6">
    <name type="scientific">Eoetvoesiella caeni</name>
    <dbReference type="NCBI Taxonomy" id="645616"/>
    <lineage>
        <taxon>Bacteria</taxon>
        <taxon>Pseudomonadati</taxon>
        <taxon>Pseudomonadota</taxon>
        <taxon>Betaproteobacteria</taxon>
        <taxon>Burkholderiales</taxon>
        <taxon>Alcaligenaceae</taxon>
        <taxon>Eoetvoesiella</taxon>
    </lineage>
</organism>
<evidence type="ECO:0000313" key="5">
    <source>
        <dbReference type="EMBL" id="RBP36230.1"/>
    </source>
</evidence>
<dbReference type="Gene3D" id="3.40.50.2300">
    <property type="match status" value="2"/>
</dbReference>
<dbReference type="Pfam" id="PF13458">
    <property type="entry name" value="Peripla_BP_6"/>
    <property type="match status" value="1"/>
</dbReference>
<gene>
    <name evidence="5" type="ORF">DFR37_11361</name>
</gene>
<evidence type="ECO:0000256" key="3">
    <source>
        <dbReference type="SAM" id="SignalP"/>
    </source>
</evidence>
<accession>A0A366H4C9</accession>
<protein>
    <submittedName>
        <fullName evidence="5">Branched-chain amino acid transport system substrate-binding protein</fullName>
    </submittedName>
</protein>
<dbReference type="OrthoDB" id="8522748at2"/>
<dbReference type="EMBL" id="QNRQ01000013">
    <property type="protein sequence ID" value="RBP36230.1"/>
    <property type="molecule type" value="Genomic_DNA"/>
</dbReference>
<feature type="domain" description="Leucine-binding protein" evidence="4">
    <location>
        <begin position="27"/>
        <end position="365"/>
    </location>
</feature>
<evidence type="ECO:0000259" key="4">
    <source>
        <dbReference type="Pfam" id="PF13458"/>
    </source>
</evidence>